<evidence type="ECO:0000256" key="1">
    <source>
        <dbReference type="ARBA" id="ARBA00007637"/>
    </source>
</evidence>
<dbReference type="RefSeq" id="WP_280662312.1">
    <property type="nucleotide sequence ID" value="NZ_CP120374.1"/>
</dbReference>
<reference evidence="6 7" key="1">
    <citation type="submission" date="2023-03" db="EMBL/GenBank/DDBJ databases">
        <authorList>
            <person name="Kaur S."/>
            <person name="Espinosa-Saiz D."/>
            <person name="Velazquez E."/>
            <person name="Menendez E."/>
            <person name="diCenzo G.C."/>
        </authorList>
    </citation>
    <scope>NUCLEOTIDE SEQUENCE [LARGE SCALE GENOMIC DNA]</scope>
    <source>
        <strain evidence="6 7">LMG 24692</strain>
    </source>
</reference>
<accession>A0ABY8DL02</accession>
<keyword evidence="2" id="KW-0560">Oxidoreductase</keyword>
<evidence type="ECO:0000256" key="4">
    <source>
        <dbReference type="SAM" id="MobiDB-lite"/>
    </source>
</evidence>
<name>A0ABY8DL02_9HYPH</name>
<dbReference type="InterPro" id="IPR036291">
    <property type="entry name" value="NAD(P)-bd_dom_sf"/>
</dbReference>
<evidence type="ECO:0000256" key="2">
    <source>
        <dbReference type="ARBA" id="ARBA00023002"/>
    </source>
</evidence>
<dbReference type="Proteomes" id="UP001229355">
    <property type="component" value="Chromosome 2"/>
</dbReference>
<dbReference type="PANTHER" id="PTHR43103">
    <property type="entry name" value="NUCLEOSIDE-DIPHOSPHATE-SUGAR EPIMERASE"/>
    <property type="match status" value="1"/>
</dbReference>
<keyword evidence="3" id="KW-0520">NAD</keyword>
<gene>
    <name evidence="6" type="ORF">PZN02_005720</name>
</gene>
<evidence type="ECO:0000313" key="6">
    <source>
        <dbReference type="EMBL" id="WEX90347.1"/>
    </source>
</evidence>
<feature type="domain" description="NAD-dependent epimerase/dehydratase" evidence="5">
    <location>
        <begin position="6"/>
        <end position="169"/>
    </location>
</feature>
<sequence length="263" mass="28925">MTTRLLVTGAGGALGRNARQGLKGCAKVLRLSDITDLAPAEEGEEVVRCDLADRQAVDDLVRDCDAILHLGAIAVEADFDALLQANIVGTYNLYEAARKAGVRRIVFASTNHVTGFHRIGEMLDHTSPRRPDSLYGVSKCFGEDLARLYFDKYGLETACLRIGSCFPEPKNQRMLSTWLSPRDFLSLVRRLLEAPAIGYLVLYGASENRDAWWSNAHADFLGWQPIDSSEPFREAIERREPGPAEGSAYQGGRLATVKARPGD</sequence>
<proteinExistence type="inferred from homology"/>
<dbReference type="Pfam" id="PF01370">
    <property type="entry name" value="Epimerase"/>
    <property type="match status" value="1"/>
</dbReference>
<comment type="similarity">
    <text evidence="1">Belongs to the NAD(P)-dependent epimerase/dehydratase family.</text>
</comment>
<dbReference type="CDD" id="cd08946">
    <property type="entry name" value="SDR_e"/>
    <property type="match status" value="1"/>
</dbReference>
<keyword evidence="7" id="KW-1185">Reference proteome</keyword>
<dbReference type="PANTHER" id="PTHR43103:SF5">
    <property type="entry name" value="4-EPIMERASE, PUTATIVE (AFU_ORTHOLOGUE AFUA_7G00360)-RELATED"/>
    <property type="match status" value="1"/>
</dbReference>
<dbReference type="InterPro" id="IPR001509">
    <property type="entry name" value="Epimerase_deHydtase"/>
</dbReference>
<protein>
    <submittedName>
        <fullName evidence="6">NAD(P)-dependent oxidoreductase</fullName>
    </submittedName>
</protein>
<dbReference type="Gene3D" id="3.40.50.720">
    <property type="entry name" value="NAD(P)-binding Rossmann-like Domain"/>
    <property type="match status" value="1"/>
</dbReference>
<organism evidence="6 7">
    <name type="scientific">Sinorhizobium garamanticum</name>
    <dbReference type="NCBI Taxonomy" id="680247"/>
    <lineage>
        <taxon>Bacteria</taxon>
        <taxon>Pseudomonadati</taxon>
        <taxon>Pseudomonadota</taxon>
        <taxon>Alphaproteobacteria</taxon>
        <taxon>Hyphomicrobiales</taxon>
        <taxon>Rhizobiaceae</taxon>
        <taxon>Sinorhizobium/Ensifer group</taxon>
        <taxon>Sinorhizobium</taxon>
    </lineage>
</organism>
<dbReference type="SUPFAM" id="SSF51735">
    <property type="entry name" value="NAD(P)-binding Rossmann-fold domains"/>
    <property type="match status" value="1"/>
</dbReference>
<evidence type="ECO:0000256" key="3">
    <source>
        <dbReference type="ARBA" id="ARBA00023027"/>
    </source>
</evidence>
<evidence type="ECO:0000313" key="7">
    <source>
        <dbReference type="Proteomes" id="UP001229355"/>
    </source>
</evidence>
<dbReference type="EMBL" id="CP120374">
    <property type="protein sequence ID" value="WEX90347.1"/>
    <property type="molecule type" value="Genomic_DNA"/>
</dbReference>
<feature type="region of interest" description="Disordered" evidence="4">
    <location>
        <begin position="234"/>
        <end position="263"/>
    </location>
</feature>
<evidence type="ECO:0000259" key="5">
    <source>
        <dbReference type="Pfam" id="PF01370"/>
    </source>
</evidence>